<organism evidence="2 3">
    <name type="scientific">Xylaria grammica</name>
    <dbReference type="NCBI Taxonomy" id="363999"/>
    <lineage>
        <taxon>Eukaryota</taxon>
        <taxon>Fungi</taxon>
        <taxon>Dikarya</taxon>
        <taxon>Ascomycota</taxon>
        <taxon>Pezizomycotina</taxon>
        <taxon>Sordariomycetes</taxon>
        <taxon>Xylariomycetidae</taxon>
        <taxon>Xylariales</taxon>
        <taxon>Xylariaceae</taxon>
        <taxon>Xylaria</taxon>
    </lineage>
</organism>
<dbReference type="PANTHER" id="PTHR32251:SF23">
    <property type="entry name" value="3-OXO-5-ALPHA-STEROID 4-DEHYDROGENASE (DUF1295)"/>
    <property type="match status" value="1"/>
</dbReference>
<feature type="transmembrane region" description="Helical" evidence="1">
    <location>
        <begin position="111"/>
        <end position="128"/>
    </location>
</feature>
<evidence type="ECO:0000256" key="1">
    <source>
        <dbReference type="SAM" id="Phobius"/>
    </source>
</evidence>
<feature type="transmembrane region" description="Helical" evidence="1">
    <location>
        <begin position="53"/>
        <end position="71"/>
    </location>
</feature>
<accession>A0A439DDA3</accession>
<dbReference type="EMBL" id="RYZI01000052">
    <property type="protein sequence ID" value="RWA12390.1"/>
    <property type="molecule type" value="Genomic_DNA"/>
</dbReference>
<evidence type="ECO:0008006" key="4">
    <source>
        <dbReference type="Google" id="ProtNLM"/>
    </source>
</evidence>
<protein>
    <recommendedName>
        <fullName evidence="4">Steroid 5-alpha reductase C-terminal domain-containing protein</fullName>
    </recommendedName>
</protein>
<dbReference type="Proteomes" id="UP000286045">
    <property type="component" value="Unassembled WGS sequence"/>
</dbReference>
<dbReference type="InterPro" id="IPR010721">
    <property type="entry name" value="UstE-like"/>
</dbReference>
<name>A0A439DDA3_9PEZI</name>
<feature type="transmembrane region" description="Helical" evidence="1">
    <location>
        <begin position="83"/>
        <end position="99"/>
    </location>
</feature>
<gene>
    <name evidence="2" type="ORF">EKO27_g2702</name>
</gene>
<dbReference type="PANTHER" id="PTHR32251">
    <property type="entry name" value="3-OXO-5-ALPHA-STEROID 4-DEHYDROGENASE"/>
    <property type="match status" value="1"/>
</dbReference>
<dbReference type="Gene3D" id="1.20.120.1630">
    <property type="match status" value="1"/>
</dbReference>
<feature type="transmembrane region" description="Helical" evidence="1">
    <location>
        <begin position="148"/>
        <end position="181"/>
    </location>
</feature>
<proteinExistence type="predicted"/>
<evidence type="ECO:0000313" key="2">
    <source>
        <dbReference type="EMBL" id="RWA12390.1"/>
    </source>
</evidence>
<keyword evidence="1" id="KW-0812">Transmembrane</keyword>
<keyword evidence="1" id="KW-1133">Transmembrane helix</keyword>
<comment type="caution">
    <text evidence="2">The sequence shown here is derived from an EMBL/GenBank/DDBJ whole genome shotgun (WGS) entry which is preliminary data.</text>
</comment>
<dbReference type="GO" id="GO:0016020">
    <property type="term" value="C:membrane"/>
    <property type="evidence" value="ECO:0007669"/>
    <property type="project" value="TreeGrafter"/>
</dbReference>
<sequence>MALPAVKSLSDCTDYSKVVEPFLPQLYELPSNILSTLTSGESLLGLYASTNPLISGFAFSIFLGGIILIVSEVNRNYSQVDRLWSLLPTFYNVHFFAWTHLNNLPSQRVDLVLFWSVIWSVRLTFNYWRKGGYEIGSEDYRWEIIRGYCHPVIFFIFNATFISFIQNILLFLLAAPTYIILLASNIEPKIGTVDLLFATTELALVLSEWFSDNQQWDYQNAKKEYRQTAKVPRGYKYTQEDLSRGFITSGLWAYCRHPNFTAEQTICWAGSGSLFLVMLFQGSTWLTELITAGKYPEYKSYQKQVGVLLPSLRPYKPVAATPKVIRTSDLAKKEKSKQK</sequence>
<dbReference type="Pfam" id="PF06966">
    <property type="entry name" value="DUF1295"/>
    <property type="match status" value="1"/>
</dbReference>
<keyword evidence="3" id="KW-1185">Reference proteome</keyword>
<evidence type="ECO:0000313" key="3">
    <source>
        <dbReference type="Proteomes" id="UP000286045"/>
    </source>
</evidence>
<dbReference type="AlphaFoldDB" id="A0A439DDA3"/>
<keyword evidence="1" id="KW-0472">Membrane</keyword>
<reference evidence="2 3" key="1">
    <citation type="submission" date="2018-12" db="EMBL/GenBank/DDBJ databases">
        <title>Draft genome sequence of Xylaria grammica IHI A82.</title>
        <authorList>
            <person name="Buettner E."/>
            <person name="Kellner H."/>
        </authorList>
    </citation>
    <scope>NUCLEOTIDE SEQUENCE [LARGE SCALE GENOMIC DNA]</scope>
    <source>
        <strain evidence="2 3">IHI A82</strain>
    </source>
</reference>